<organism evidence="2 3">
    <name type="scientific">Sulfitobacter albidus</name>
    <dbReference type="NCBI Taxonomy" id="2829501"/>
    <lineage>
        <taxon>Bacteria</taxon>
        <taxon>Pseudomonadati</taxon>
        <taxon>Pseudomonadota</taxon>
        <taxon>Alphaproteobacteria</taxon>
        <taxon>Rhodobacterales</taxon>
        <taxon>Roseobacteraceae</taxon>
        <taxon>Sulfitobacter</taxon>
    </lineage>
</organism>
<keyword evidence="1" id="KW-0812">Transmembrane</keyword>
<feature type="transmembrane region" description="Helical" evidence="1">
    <location>
        <begin position="70"/>
        <end position="87"/>
    </location>
</feature>
<evidence type="ECO:0000256" key="1">
    <source>
        <dbReference type="SAM" id="Phobius"/>
    </source>
</evidence>
<gene>
    <name evidence="2" type="ORF">KDD17_11440</name>
</gene>
<name>A0A975PLA2_9RHOB</name>
<proteinExistence type="predicted"/>
<evidence type="ECO:0000313" key="3">
    <source>
        <dbReference type="Proteomes" id="UP000683291"/>
    </source>
</evidence>
<accession>A0A975PLA2</accession>
<feature type="transmembrane region" description="Helical" evidence="1">
    <location>
        <begin position="6"/>
        <end position="24"/>
    </location>
</feature>
<dbReference type="Proteomes" id="UP000683291">
    <property type="component" value="Chromosome 1"/>
</dbReference>
<reference evidence="2" key="1">
    <citation type="submission" date="2021-04" db="EMBL/GenBank/DDBJ databases">
        <title>Complete genome sequence for Sulfitobacter sp. strain JK7-1.</title>
        <authorList>
            <person name="Park S.-J."/>
        </authorList>
    </citation>
    <scope>NUCLEOTIDE SEQUENCE</scope>
    <source>
        <strain evidence="2">JK7-1</strain>
    </source>
</reference>
<sequence length="126" mass="13395">MTAFQILPVAAAAAMGLFVLALLLRSGPALWQVPAVASALFAAYSLYAVASGGPTGFWTEHTRNAWGVQIWFDLLLAVAVALALLMPRARAQGMRVWPWTALVLGTGCIGLTAMMARLMYLEDATA</sequence>
<keyword evidence="1" id="KW-1133">Transmembrane helix</keyword>
<keyword evidence="3" id="KW-1185">Reference proteome</keyword>
<dbReference type="AlphaFoldDB" id="A0A975PLA2"/>
<dbReference type="RefSeq" id="WP_212703777.1">
    <property type="nucleotide sequence ID" value="NZ_CP073581.1"/>
</dbReference>
<evidence type="ECO:0000313" key="2">
    <source>
        <dbReference type="EMBL" id="QUJ75572.1"/>
    </source>
</evidence>
<feature type="transmembrane region" description="Helical" evidence="1">
    <location>
        <begin position="99"/>
        <end position="120"/>
    </location>
</feature>
<dbReference type="KEGG" id="sual:KDD17_11440"/>
<protein>
    <recommendedName>
        <fullName evidence="4">DUF2834 domain-containing protein</fullName>
    </recommendedName>
</protein>
<feature type="transmembrane region" description="Helical" evidence="1">
    <location>
        <begin position="31"/>
        <end position="50"/>
    </location>
</feature>
<keyword evidence="1" id="KW-0472">Membrane</keyword>
<evidence type="ECO:0008006" key="4">
    <source>
        <dbReference type="Google" id="ProtNLM"/>
    </source>
</evidence>
<dbReference type="EMBL" id="CP073581">
    <property type="protein sequence ID" value="QUJ75572.1"/>
    <property type="molecule type" value="Genomic_DNA"/>
</dbReference>